<dbReference type="EMBL" id="HG994372">
    <property type="protein sequence ID" value="CAF2109881.1"/>
    <property type="molecule type" value="Genomic_DNA"/>
</dbReference>
<dbReference type="AlphaFoldDB" id="A0A816UN17"/>
<name>A0A816UN17_BRANA</name>
<proteinExistence type="predicted"/>
<feature type="region of interest" description="Disordered" evidence="1">
    <location>
        <begin position="31"/>
        <end position="56"/>
    </location>
</feature>
<gene>
    <name evidence="2" type="ORF">DARMORV10_C08P20950.1</name>
</gene>
<evidence type="ECO:0000313" key="2">
    <source>
        <dbReference type="EMBL" id="CAF2109881.1"/>
    </source>
</evidence>
<accession>A0A816UN17</accession>
<organism evidence="2">
    <name type="scientific">Brassica napus</name>
    <name type="common">Rape</name>
    <dbReference type="NCBI Taxonomy" id="3708"/>
    <lineage>
        <taxon>Eukaryota</taxon>
        <taxon>Viridiplantae</taxon>
        <taxon>Streptophyta</taxon>
        <taxon>Embryophyta</taxon>
        <taxon>Tracheophyta</taxon>
        <taxon>Spermatophyta</taxon>
        <taxon>Magnoliopsida</taxon>
        <taxon>eudicotyledons</taxon>
        <taxon>Gunneridae</taxon>
        <taxon>Pentapetalae</taxon>
        <taxon>rosids</taxon>
        <taxon>malvids</taxon>
        <taxon>Brassicales</taxon>
        <taxon>Brassicaceae</taxon>
        <taxon>Brassiceae</taxon>
        <taxon>Brassica</taxon>
    </lineage>
</organism>
<reference evidence="2" key="1">
    <citation type="submission" date="2021-01" db="EMBL/GenBank/DDBJ databases">
        <authorList>
            <consortium name="Genoscope - CEA"/>
            <person name="William W."/>
        </authorList>
    </citation>
    <scope>NUCLEOTIDE SEQUENCE</scope>
</reference>
<dbReference type="Proteomes" id="UP001295469">
    <property type="component" value="Chromosome C08"/>
</dbReference>
<evidence type="ECO:0000256" key="1">
    <source>
        <dbReference type="SAM" id="MobiDB-lite"/>
    </source>
</evidence>
<sequence length="56" mass="5880">MVERLRRRDLSVSGAKLGTVGRSRCVLAEKGGGGLEVSESRDKEGEAAEDAYGGRG</sequence>
<protein>
    <submittedName>
        <fullName evidence="2">(rape) hypothetical protein</fullName>
    </submittedName>
</protein>